<dbReference type="RefSeq" id="WP_031239991.1">
    <property type="nucleotide sequence ID" value="NZ_CBLX010000003.1"/>
</dbReference>
<dbReference type="Proteomes" id="UP000027583">
    <property type="component" value="Unassembled WGS sequence"/>
</dbReference>
<comment type="caution">
    <text evidence="2">The sequence shown here is derived from an EMBL/GenBank/DDBJ whole genome shotgun (WGS) entry which is preliminary data.</text>
</comment>
<evidence type="ECO:0000313" key="3">
    <source>
        <dbReference type="Proteomes" id="UP000027583"/>
    </source>
</evidence>
<feature type="chain" id="PRO_5001585565" description="DUF3465 domain-containing protein" evidence="1">
    <location>
        <begin position="29"/>
        <end position="155"/>
    </location>
</feature>
<gene>
    <name evidence="2" type="ORF">ASAP_0496</name>
</gene>
<reference evidence="2 3" key="2">
    <citation type="journal article" date="2014" name="PLoS ONE">
        <title>Evolution of mitochondria reconstructed from the energy metabolism of living bacteria.</title>
        <authorList>
            <person name="Degli Esposti M."/>
            <person name="Chouaia B."/>
            <person name="Comandatore F."/>
            <person name="Crotti E."/>
            <person name="Sassera D."/>
            <person name="Lievens P.M."/>
            <person name="Daffonchio D."/>
            <person name="Bandi C."/>
        </authorList>
    </citation>
    <scope>NUCLEOTIDE SEQUENCE [LARGE SCALE GENOMIC DNA]</scope>
    <source>
        <strain evidence="2 3">SF2.1</strain>
    </source>
</reference>
<protein>
    <recommendedName>
        <fullName evidence="4">DUF3465 domain-containing protein</fullName>
    </recommendedName>
</protein>
<evidence type="ECO:0008006" key="4">
    <source>
        <dbReference type="Google" id="ProtNLM"/>
    </source>
</evidence>
<keyword evidence="1" id="KW-0732">Signal</keyword>
<accession>A0A060QH12</accession>
<organism evidence="2 3">
    <name type="scientific">Asaia bogorensis</name>
    <dbReference type="NCBI Taxonomy" id="91915"/>
    <lineage>
        <taxon>Bacteria</taxon>
        <taxon>Pseudomonadati</taxon>
        <taxon>Pseudomonadota</taxon>
        <taxon>Alphaproteobacteria</taxon>
        <taxon>Acetobacterales</taxon>
        <taxon>Acetobacteraceae</taxon>
        <taxon>Asaia</taxon>
    </lineage>
</organism>
<dbReference type="Pfam" id="PF11948">
    <property type="entry name" value="DUF3465"/>
    <property type="match status" value="1"/>
</dbReference>
<dbReference type="EMBL" id="CBLX010000003">
    <property type="protein sequence ID" value="CDG38541.1"/>
    <property type="molecule type" value="Genomic_DNA"/>
</dbReference>
<dbReference type="AlphaFoldDB" id="A0A060QH12"/>
<dbReference type="InterPro" id="IPR021856">
    <property type="entry name" value="DUF3465"/>
</dbReference>
<evidence type="ECO:0000256" key="1">
    <source>
        <dbReference type="SAM" id="SignalP"/>
    </source>
</evidence>
<sequence length="155" mass="17143">MQVQSFRRWRGAALAALAFAVAPAIAQAADGQCDNAKFQTDQSGFLQTGPTRVDLPEHVCGKVMSVTTRSRHTRSGVHGYFIMQLAPGQAIRIVSDLDRMNAPAWPWVKPGDQVEVVGRYYFDSARSQGIDWTHHGTGRHWATPGYVVVNGTRYE</sequence>
<evidence type="ECO:0000313" key="2">
    <source>
        <dbReference type="EMBL" id="CDG38541.1"/>
    </source>
</evidence>
<reference evidence="2 3" key="1">
    <citation type="journal article" date="2014" name="Genome Biol. Evol.">
        <title>Acetic acid bacteria genomes reveal functional traits for adaptation to life in insect guts.</title>
        <authorList>
            <person name="Chouaia B."/>
            <person name="Gaiarsa S."/>
            <person name="Crotti E."/>
            <person name="Comandatore F."/>
            <person name="Degli Esposti M."/>
            <person name="Ricci I."/>
            <person name="Alma A."/>
            <person name="Favia G."/>
            <person name="Bandi C."/>
            <person name="Daffonchio D."/>
        </authorList>
    </citation>
    <scope>NUCLEOTIDE SEQUENCE [LARGE SCALE GENOMIC DNA]</scope>
    <source>
        <strain evidence="2 3">SF2.1</strain>
    </source>
</reference>
<feature type="signal peptide" evidence="1">
    <location>
        <begin position="1"/>
        <end position="28"/>
    </location>
</feature>
<name>A0A060QH12_9PROT</name>
<proteinExistence type="predicted"/>